<dbReference type="AlphaFoldDB" id="A0A1H5ZCD4"/>
<keyword evidence="2" id="KW-1185">Reference proteome</keyword>
<sequence length="411" mass="47627">MKRNFSHTGCIVLCTLTYLPMVYAEGDQGYRTESGLTIIPIFDTKLEYNDNIGRYSEEIPPESSYLLDVSPGILLKSDRGGNLYSVGYQLSSGTYFDSPDDNYLDHNFYTKNFVRYNIRHGMGFDYQYKRDHQERGTGIFAGDEFSTRALNPVEYQQHNLDLKYIYGADGARGRIEAKANYTDREYLNYRFLTGTDEPFSTSYKDYSQVGGGLAFYYRRNDTTSLFAELDANDRHYEREFNGRIQDSLNLFYFIGGAWEITGVTTGTIRLGLQDKDYKDPNSEDFQGFSWNVKLNWKPVEYSSINFSGGQRARDPDQGVNSQYIQSTLLNADWKHYWQYNIFSMITLASIRDVYSASDREDDKVRASIGVGYRIRRDFEALLRWQYEEKDSNVPNKSYTQNAYGLAATYRF</sequence>
<organism evidence="1 2">
    <name type="scientific">Vibrio hangzhouensis</name>
    <dbReference type="NCBI Taxonomy" id="462991"/>
    <lineage>
        <taxon>Bacteria</taxon>
        <taxon>Pseudomonadati</taxon>
        <taxon>Pseudomonadota</taxon>
        <taxon>Gammaproteobacteria</taxon>
        <taxon>Vibrionales</taxon>
        <taxon>Vibrionaceae</taxon>
        <taxon>Vibrio</taxon>
    </lineage>
</organism>
<dbReference type="InterPro" id="IPR018759">
    <property type="entry name" value="BBP2_2"/>
</dbReference>
<dbReference type="Proteomes" id="UP000236721">
    <property type="component" value="Unassembled WGS sequence"/>
</dbReference>
<dbReference type="OrthoDB" id="5913083at2"/>
<proteinExistence type="predicted"/>
<dbReference type="Pfam" id="PF10082">
    <property type="entry name" value="BBP2_2"/>
    <property type="match status" value="1"/>
</dbReference>
<accession>A0A1H5ZCD4</accession>
<dbReference type="RefSeq" id="WP_103880683.1">
    <property type="nucleotide sequence ID" value="NZ_FNVG01000011.1"/>
</dbReference>
<gene>
    <name evidence="1" type="ORF">SAMN04488244_11174</name>
</gene>
<protein>
    <submittedName>
        <fullName evidence="1">Putative beta-barrel porin 2</fullName>
    </submittedName>
</protein>
<reference evidence="2" key="1">
    <citation type="submission" date="2016-10" db="EMBL/GenBank/DDBJ databases">
        <authorList>
            <person name="Varghese N."/>
            <person name="Submissions S."/>
        </authorList>
    </citation>
    <scope>NUCLEOTIDE SEQUENCE [LARGE SCALE GENOMIC DNA]</scope>
    <source>
        <strain evidence="2">CGMCC 1.7062</strain>
    </source>
</reference>
<evidence type="ECO:0000313" key="1">
    <source>
        <dbReference type="EMBL" id="SEG33395.1"/>
    </source>
</evidence>
<name>A0A1H5ZCD4_9VIBR</name>
<evidence type="ECO:0000313" key="2">
    <source>
        <dbReference type="Proteomes" id="UP000236721"/>
    </source>
</evidence>
<dbReference type="EMBL" id="FNVG01000011">
    <property type="protein sequence ID" value="SEG33395.1"/>
    <property type="molecule type" value="Genomic_DNA"/>
</dbReference>